<evidence type="ECO:0000256" key="5">
    <source>
        <dbReference type="ARBA" id="ARBA00022741"/>
    </source>
</evidence>
<dbReference type="InterPro" id="IPR003594">
    <property type="entry name" value="HATPase_dom"/>
</dbReference>
<keyword evidence="9" id="KW-1133">Transmembrane helix</keyword>
<protein>
    <recommendedName>
        <fullName evidence="2">histidine kinase</fullName>
        <ecNumber evidence="2">2.7.13.3</ecNumber>
    </recommendedName>
</protein>
<dbReference type="PANTHER" id="PTHR43065">
    <property type="entry name" value="SENSOR HISTIDINE KINASE"/>
    <property type="match status" value="1"/>
</dbReference>
<dbReference type="SUPFAM" id="SSF55785">
    <property type="entry name" value="PYP-like sensor domain (PAS domain)"/>
    <property type="match status" value="1"/>
</dbReference>
<feature type="domain" description="Histidine kinase" evidence="10">
    <location>
        <begin position="218"/>
        <end position="422"/>
    </location>
</feature>
<keyword evidence="5" id="KW-0547">Nucleotide-binding</keyword>
<evidence type="ECO:0000256" key="6">
    <source>
        <dbReference type="ARBA" id="ARBA00022777"/>
    </source>
</evidence>
<comment type="caution">
    <text evidence="12">The sequence shown here is derived from an EMBL/GenBank/DDBJ whole genome shotgun (WGS) entry which is preliminary data.</text>
</comment>
<keyword evidence="9" id="KW-0812">Transmembrane</keyword>
<dbReference type="NCBIfam" id="TIGR00229">
    <property type="entry name" value="sensory_box"/>
    <property type="match status" value="1"/>
</dbReference>
<dbReference type="InterPro" id="IPR000014">
    <property type="entry name" value="PAS"/>
</dbReference>
<dbReference type="InterPro" id="IPR036097">
    <property type="entry name" value="HisK_dim/P_sf"/>
</dbReference>
<dbReference type="Proteomes" id="UP000186524">
    <property type="component" value="Unassembled WGS sequence"/>
</dbReference>
<evidence type="ECO:0000256" key="2">
    <source>
        <dbReference type="ARBA" id="ARBA00012438"/>
    </source>
</evidence>
<feature type="domain" description="PAC" evidence="11">
    <location>
        <begin position="153"/>
        <end position="205"/>
    </location>
</feature>
<dbReference type="EMBL" id="MRWQ01000010">
    <property type="protein sequence ID" value="OKL36138.1"/>
    <property type="molecule type" value="Genomic_DNA"/>
</dbReference>
<dbReference type="OrthoDB" id="9815750at2"/>
<dbReference type="InterPro" id="IPR035965">
    <property type="entry name" value="PAS-like_dom_sf"/>
</dbReference>
<evidence type="ECO:0000313" key="13">
    <source>
        <dbReference type="Proteomes" id="UP000186524"/>
    </source>
</evidence>
<dbReference type="SMART" id="SM00387">
    <property type="entry name" value="HATPase_c"/>
    <property type="match status" value="1"/>
</dbReference>
<dbReference type="PROSITE" id="PS50109">
    <property type="entry name" value="HIS_KIN"/>
    <property type="match status" value="1"/>
</dbReference>
<proteinExistence type="predicted"/>
<keyword evidence="8" id="KW-0902">Two-component regulatory system</keyword>
<keyword evidence="7" id="KW-0067">ATP-binding</keyword>
<dbReference type="SUPFAM" id="SSF55874">
    <property type="entry name" value="ATPase domain of HSP90 chaperone/DNA topoisomerase II/histidine kinase"/>
    <property type="match status" value="1"/>
</dbReference>
<keyword evidence="3" id="KW-0597">Phosphoprotein</keyword>
<evidence type="ECO:0000256" key="3">
    <source>
        <dbReference type="ARBA" id="ARBA00022553"/>
    </source>
</evidence>
<evidence type="ECO:0000313" key="12">
    <source>
        <dbReference type="EMBL" id="OKL36138.1"/>
    </source>
</evidence>
<organism evidence="12 13">
    <name type="scientific">Domibacillus mangrovi</name>
    <dbReference type="NCBI Taxonomy" id="1714354"/>
    <lineage>
        <taxon>Bacteria</taxon>
        <taxon>Bacillati</taxon>
        <taxon>Bacillota</taxon>
        <taxon>Bacilli</taxon>
        <taxon>Bacillales</taxon>
        <taxon>Bacillaceae</taxon>
        <taxon>Domibacillus</taxon>
    </lineage>
</organism>
<sequence length="424" mass="48602">MKNRTEFFRSIPFLYLVIGTIWVPITDYLLKVSHLPVEKIFFLEMIKGLLFVFITSILLSYFIRNLKEIKQIEEEKEKLALLIDTMPDFISFKDGEGKCLQMNKFGINLFELEGVNYKGKTNEELAKYTDFYHDALIYCIDTDEEAWKAEKITRCEEIIPLKDGSDKTFDTFKVPIFNKDGSRKALLIIGRDITDLKETEIMLRQSEKLSVLGELAAGIAHEIRNPLTTIKGFMQMGKEKTIKLEDHIDILLDEIDRINIIVNELLLVAKPQGATFSNKNINTIVREVIQLLSTEASLQNILLNMTELDQFDTYCYDSQLKQVFINILKNAMEAISTKGEVNVSIYDINEDYFAVTFEDNGCGIEENRLKHIGEPFYSVKEKGIGLGMTVSFRIIESHKGSIHITSQVNLGTSVEVWLPKSKFI</sequence>
<dbReference type="Gene3D" id="3.30.450.20">
    <property type="entry name" value="PAS domain"/>
    <property type="match status" value="1"/>
</dbReference>
<dbReference type="CDD" id="cd00082">
    <property type="entry name" value="HisKA"/>
    <property type="match status" value="1"/>
</dbReference>
<keyword evidence="9" id="KW-0472">Membrane</keyword>
<dbReference type="Gene3D" id="3.30.565.10">
    <property type="entry name" value="Histidine kinase-like ATPase, C-terminal domain"/>
    <property type="match status" value="1"/>
</dbReference>
<evidence type="ECO:0000259" key="11">
    <source>
        <dbReference type="PROSITE" id="PS50113"/>
    </source>
</evidence>
<dbReference type="GO" id="GO:0005524">
    <property type="term" value="F:ATP binding"/>
    <property type="evidence" value="ECO:0007669"/>
    <property type="project" value="UniProtKB-KW"/>
</dbReference>
<evidence type="ECO:0000256" key="8">
    <source>
        <dbReference type="ARBA" id="ARBA00023012"/>
    </source>
</evidence>
<dbReference type="Gene3D" id="1.10.287.130">
    <property type="match status" value="1"/>
</dbReference>
<evidence type="ECO:0000256" key="7">
    <source>
        <dbReference type="ARBA" id="ARBA00022840"/>
    </source>
</evidence>
<dbReference type="STRING" id="1714354.BLL40_12495"/>
<dbReference type="GO" id="GO:0000155">
    <property type="term" value="F:phosphorelay sensor kinase activity"/>
    <property type="evidence" value="ECO:0007669"/>
    <property type="project" value="InterPro"/>
</dbReference>
<comment type="catalytic activity">
    <reaction evidence="1">
        <text>ATP + protein L-histidine = ADP + protein N-phospho-L-histidine.</text>
        <dbReference type="EC" id="2.7.13.3"/>
    </reaction>
</comment>
<dbReference type="SUPFAM" id="SSF47384">
    <property type="entry name" value="Homodimeric domain of signal transducing histidine kinase"/>
    <property type="match status" value="1"/>
</dbReference>
<dbReference type="Pfam" id="PF02518">
    <property type="entry name" value="HATPase_c"/>
    <property type="match status" value="1"/>
</dbReference>
<dbReference type="AlphaFoldDB" id="A0A1Q5P1S6"/>
<dbReference type="InterPro" id="IPR004358">
    <property type="entry name" value="Sig_transdc_His_kin-like_C"/>
</dbReference>
<name>A0A1Q5P1S6_9BACI</name>
<dbReference type="InterPro" id="IPR013656">
    <property type="entry name" value="PAS_4"/>
</dbReference>
<accession>A0A1Q5P1S6</accession>
<gene>
    <name evidence="12" type="ORF">BLL40_12495</name>
</gene>
<keyword evidence="4" id="KW-0808">Transferase</keyword>
<evidence type="ECO:0000256" key="1">
    <source>
        <dbReference type="ARBA" id="ARBA00000085"/>
    </source>
</evidence>
<dbReference type="InterPro" id="IPR005467">
    <property type="entry name" value="His_kinase_dom"/>
</dbReference>
<dbReference type="SMART" id="SM00388">
    <property type="entry name" value="HisKA"/>
    <property type="match status" value="1"/>
</dbReference>
<reference evidence="12 13" key="1">
    <citation type="submission" date="2016-12" db="EMBL/GenBank/DDBJ databases">
        <title>Domibacillus sp. SAOS 44 whole genome sequencing.</title>
        <authorList>
            <person name="Verma A."/>
            <person name="Krishnamurthi S."/>
        </authorList>
    </citation>
    <scope>NUCLEOTIDE SEQUENCE [LARGE SCALE GENOMIC DNA]</scope>
    <source>
        <strain evidence="12 13">SAOS 44</strain>
    </source>
</reference>
<keyword evidence="6 12" id="KW-0418">Kinase</keyword>
<dbReference type="PROSITE" id="PS50113">
    <property type="entry name" value="PAC"/>
    <property type="match status" value="1"/>
</dbReference>
<dbReference type="InterPro" id="IPR036890">
    <property type="entry name" value="HATPase_C_sf"/>
</dbReference>
<evidence type="ECO:0000256" key="9">
    <source>
        <dbReference type="SAM" id="Phobius"/>
    </source>
</evidence>
<feature type="transmembrane region" description="Helical" evidence="9">
    <location>
        <begin position="7"/>
        <end position="25"/>
    </location>
</feature>
<dbReference type="PRINTS" id="PR00344">
    <property type="entry name" value="BCTRLSENSOR"/>
</dbReference>
<dbReference type="EC" id="2.7.13.3" evidence="2"/>
<evidence type="ECO:0000256" key="4">
    <source>
        <dbReference type="ARBA" id="ARBA00022679"/>
    </source>
</evidence>
<dbReference type="InterPro" id="IPR003661">
    <property type="entry name" value="HisK_dim/P_dom"/>
</dbReference>
<keyword evidence="13" id="KW-1185">Reference proteome</keyword>
<dbReference type="Pfam" id="PF00512">
    <property type="entry name" value="HisKA"/>
    <property type="match status" value="1"/>
</dbReference>
<evidence type="ECO:0000259" key="10">
    <source>
        <dbReference type="PROSITE" id="PS50109"/>
    </source>
</evidence>
<dbReference type="InterPro" id="IPR000700">
    <property type="entry name" value="PAS-assoc_C"/>
</dbReference>
<dbReference type="PANTHER" id="PTHR43065:SF34">
    <property type="entry name" value="SPORULATION KINASE A"/>
    <property type="match status" value="1"/>
</dbReference>
<feature type="transmembrane region" description="Helical" evidence="9">
    <location>
        <begin position="45"/>
        <end position="63"/>
    </location>
</feature>
<dbReference type="Pfam" id="PF08448">
    <property type="entry name" value="PAS_4"/>
    <property type="match status" value="1"/>
</dbReference>
<dbReference type="RefSeq" id="WP_073712236.1">
    <property type="nucleotide sequence ID" value="NZ_MRWQ01000010.1"/>
</dbReference>